<protein>
    <recommendedName>
        <fullName evidence="2">AAA-ATPase-like domain-containing protein</fullName>
    </recommendedName>
</protein>
<evidence type="ECO:0000313" key="3">
    <source>
        <dbReference type="EMBL" id="KAH0814382.1"/>
    </source>
</evidence>
<feature type="compositionally biased region" description="Basic and acidic residues" evidence="1">
    <location>
        <begin position="1"/>
        <end position="30"/>
    </location>
</feature>
<accession>A0A8J6HHM4</accession>
<evidence type="ECO:0000313" key="4">
    <source>
        <dbReference type="Proteomes" id="UP000719412"/>
    </source>
</evidence>
<dbReference type="InterPro" id="IPR018631">
    <property type="entry name" value="AAA-ATPase-like_dom"/>
</dbReference>
<reference evidence="3" key="2">
    <citation type="submission" date="2021-08" db="EMBL/GenBank/DDBJ databases">
        <authorList>
            <person name="Eriksson T."/>
        </authorList>
    </citation>
    <scope>NUCLEOTIDE SEQUENCE</scope>
    <source>
        <strain evidence="3">Stoneville</strain>
        <tissue evidence="3">Whole head</tissue>
    </source>
</reference>
<feature type="domain" description="AAA-ATPase-like" evidence="2">
    <location>
        <begin position="125"/>
        <end position="349"/>
    </location>
</feature>
<dbReference type="AlphaFoldDB" id="A0A8J6HHM4"/>
<dbReference type="Proteomes" id="UP000719412">
    <property type="component" value="Unassembled WGS sequence"/>
</dbReference>
<organism evidence="3 4">
    <name type="scientific">Tenebrio molitor</name>
    <name type="common">Yellow mealworm beetle</name>
    <dbReference type="NCBI Taxonomy" id="7067"/>
    <lineage>
        <taxon>Eukaryota</taxon>
        <taxon>Metazoa</taxon>
        <taxon>Ecdysozoa</taxon>
        <taxon>Arthropoda</taxon>
        <taxon>Hexapoda</taxon>
        <taxon>Insecta</taxon>
        <taxon>Pterygota</taxon>
        <taxon>Neoptera</taxon>
        <taxon>Endopterygota</taxon>
        <taxon>Coleoptera</taxon>
        <taxon>Polyphaga</taxon>
        <taxon>Cucujiformia</taxon>
        <taxon>Tenebrionidae</taxon>
        <taxon>Tenebrio</taxon>
    </lineage>
</organism>
<comment type="caution">
    <text evidence="3">The sequence shown here is derived from an EMBL/GenBank/DDBJ whole genome shotgun (WGS) entry which is preliminary data.</text>
</comment>
<reference evidence="3" key="1">
    <citation type="journal article" date="2020" name="J Insects Food Feed">
        <title>The yellow mealworm (Tenebrio molitor) genome: a resource for the emerging insects as food and feed industry.</title>
        <authorList>
            <person name="Eriksson T."/>
            <person name="Andere A."/>
            <person name="Kelstrup H."/>
            <person name="Emery V."/>
            <person name="Picard C."/>
        </authorList>
    </citation>
    <scope>NUCLEOTIDE SEQUENCE</scope>
    <source>
        <strain evidence="3">Stoneville</strain>
        <tissue evidence="3">Whole head</tissue>
    </source>
</reference>
<sequence>MNPRNKKGETDKDKEEERKQKISSAKKEEEPSVLAVASTSSDEIALAVSFCERFSLVLQTILACAANDFTVSHETNSLPGNKISRKLKQLSQNACVAFETLDSFDFIGSFALCSHNDQLMPVPISPRKFGKSVNLDMFRRFIELEVDKETGKQITTVDLESETVCDTPNYKLFTVNQNSEEMHLQIMAHDEFVKTHFGKYPIINVSFLCSEDVTSETDALNLFKKSIHEAFKNHPYLYKSSESKLKVDERCVCKQWCTEEGRRRNYKQFEPTDVVNGLRDLSEYLKIFHGRKVFLLIDEFDSIVSKAVDTVADKDELRKIVGVVMGAIGGAVKGNEDNLAGILITGILDLFDSFSLSLLCNMDRVRFGDDDPCLKYYGFNLEEVEKLFEIFSVDEGLRKKAITKYNCYCTKRGDHGIFNPYAVVRFLESHMRGDASLQNYWQESGNVQCLHYLLKNDEVNEMIRRMLQGDCLSDISKSSDQMDLESLTQLYIANRDSRARISMCVVGLFLLRQGYLSYIRRREGLPTAVGIPDDLRPVFIEKMVEHLTQHCGINDIAHKDCQNLLNNVMHVANKDKAEFVKALKSFTDKVGELIETTSMDPCNEAGIETVVSSVVLAAGYTCANQGYNFKHNRVIAHKDGQGIMIELKYKEESSRGALAQLFTQGCYKNFINEKHYDGSDIKLHLAMGLHFTEKIEGSKVKATVHCLRNGEINEVLKELNIEKVDRTTGTEIVTEVRIEMACAENEGTNSFVEKAICVT</sequence>
<evidence type="ECO:0000259" key="2">
    <source>
        <dbReference type="Pfam" id="PF09820"/>
    </source>
</evidence>
<keyword evidence="4" id="KW-1185">Reference proteome</keyword>
<dbReference type="PANTHER" id="PTHR34825:SF1">
    <property type="entry name" value="AAA-ATPASE-LIKE DOMAIN-CONTAINING PROTEIN"/>
    <property type="match status" value="1"/>
</dbReference>
<evidence type="ECO:0000256" key="1">
    <source>
        <dbReference type="SAM" id="MobiDB-lite"/>
    </source>
</evidence>
<feature type="region of interest" description="Disordered" evidence="1">
    <location>
        <begin position="1"/>
        <end position="32"/>
    </location>
</feature>
<dbReference type="EMBL" id="JABDTM020024340">
    <property type="protein sequence ID" value="KAH0814382.1"/>
    <property type="molecule type" value="Genomic_DNA"/>
</dbReference>
<gene>
    <name evidence="3" type="ORF">GEV33_008406</name>
</gene>
<dbReference type="Pfam" id="PF09820">
    <property type="entry name" value="AAA-ATPase_like"/>
    <property type="match status" value="1"/>
</dbReference>
<dbReference type="PANTHER" id="PTHR34825">
    <property type="entry name" value="CONSERVED PROTEIN, WITH A WEAK D-GALACTARATE DEHYDRATASE/ALTRONATE HYDROLASE DOMAIN"/>
    <property type="match status" value="1"/>
</dbReference>
<name>A0A8J6HHM4_TENMO</name>
<proteinExistence type="predicted"/>